<feature type="region of interest" description="Disordered" evidence="1">
    <location>
        <begin position="70"/>
        <end position="123"/>
    </location>
</feature>
<name>A0A401GN94_9APHY</name>
<evidence type="ECO:0000313" key="2">
    <source>
        <dbReference type="EMBL" id="GBE83711.1"/>
    </source>
</evidence>
<accession>A0A401GN94</accession>
<protein>
    <submittedName>
        <fullName evidence="2">Uncharacterized protein</fullName>
    </submittedName>
</protein>
<proteinExistence type="predicted"/>
<comment type="caution">
    <text evidence="2">The sequence shown here is derived from an EMBL/GenBank/DDBJ whole genome shotgun (WGS) entry which is preliminary data.</text>
</comment>
<organism evidence="2 3">
    <name type="scientific">Sparassis crispa</name>
    <dbReference type="NCBI Taxonomy" id="139825"/>
    <lineage>
        <taxon>Eukaryota</taxon>
        <taxon>Fungi</taxon>
        <taxon>Dikarya</taxon>
        <taxon>Basidiomycota</taxon>
        <taxon>Agaricomycotina</taxon>
        <taxon>Agaricomycetes</taxon>
        <taxon>Polyporales</taxon>
        <taxon>Sparassidaceae</taxon>
        <taxon>Sparassis</taxon>
    </lineage>
</organism>
<evidence type="ECO:0000313" key="3">
    <source>
        <dbReference type="Proteomes" id="UP000287166"/>
    </source>
</evidence>
<gene>
    <name evidence="2" type="ORF">SCP_0507670</name>
</gene>
<dbReference type="InParanoid" id="A0A401GN94"/>
<dbReference type="GeneID" id="38780628"/>
<dbReference type="EMBL" id="BFAD01000005">
    <property type="protein sequence ID" value="GBE83711.1"/>
    <property type="molecule type" value="Genomic_DNA"/>
</dbReference>
<sequence length="175" mass="19472">MSDDQHRRTVLPLPPRRIRYGEEVDRGALSRRLRRLAADLATPSTSAPSTAPGRTYFNPFWLPATLQFHPAPSMRHAPPRTAAPVPEHSQSTGQTPSPPSQSSRHPRAPAQPRTPAVAPNAAEKLSDMERTFQWMRDGGRLPPLPSPPTHRVQDPCACAVYRSEHTQIFRLISAR</sequence>
<feature type="compositionally biased region" description="Low complexity" evidence="1">
    <location>
        <begin position="89"/>
        <end position="103"/>
    </location>
</feature>
<reference evidence="2 3" key="1">
    <citation type="journal article" date="2018" name="Sci. Rep.">
        <title>Genome sequence of the cauliflower mushroom Sparassis crispa (Hanabiratake) and its association with beneficial usage.</title>
        <authorList>
            <person name="Kiyama R."/>
            <person name="Furutani Y."/>
            <person name="Kawaguchi K."/>
            <person name="Nakanishi T."/>
        </authorList>
    </citation>
    <scope>NUCLEOTIDE SEQUENCE [LARGE SCALE GENOMIC DNA]</scope>
</reference>
<dbReference type="AlphaFoldDB" id="A0A401GN94"/>
<keyword evidence="3" id="KW-1185">Reference proteome</keyword>
<evidence type="ECO:0000256" key="1">
    <source>
        <dbReference type="SAM" id="MobiDB-lite"/>
    </source>
</evidence>
<dbReference type="RefSeq" id="XP_027614624.1">
    <property type="nucleotide sequence ID" value="XM_027758823.1"/>
</dbReference>
<dbReference type="Proteomes" id="UP000287166">
    <property type="component" value="Unassembled WGS sequence"/>
</dbReference>